<evidence type="ECO:0000313" key="2">
    <source>
        <dbReference type="Proteomes" id="UP001159363"/>
    </source>
</evidence>
<gene>
    <name evidence="1" type="ORF">PR048_013304</name>
</gene>
<accession>A0ABQ9HRS5</accession>
<organism evidence="1 2">
    <name type="scientific">Dryococelus australis</name>
    <dbReference type="NCBI Taxonomy" id="614101"/>
    <lineage>
        <taxon>Eukaryota</taxon>
        <taxon>Metazoa</taxon>
        <taxon>Ecdysozoa</taxon>
        <taxon>Arthropoda</taxon>
        <taxon>Hexapoda</taxon>
        <taxon>Insecta</taxon>
        <taxon>Pterygota</taxon>
        <taxon>Neoptera</taxon>
        <taxon>Polyneoptera</taxon>
        <taxon>Phasmatodea</taxon>
        <taxon>Verophasmatodea</taxon>
        <taxon>Anareolatae</taxon>
        <taxon>Phasmatidae</taxon>
        <taxon>Eurycanthinae</taxon>
        <taxon>Dryococelus</taxon>
    </lineage>
</organism>
<comment type="caution">
    <text evidence="1">The sequence shown here is derived from an EMBL/GenBank/DDBJ whole genome shotgun (WGS) entry which is preliminary data.</text>
</comment>
<name>A0ABQ9HRS5_9NEOP</name>
<proteinExistence type="predicted"/>
<keyword evidence="2" id="KW-1185">Reference proteome</keyword>
<dbReference type="Proteomes" id="UP001159363">
    <property type="component" value="Chromosome X"/>
</dbReference>
<sequence length="236" mass="27046">MCQLSWQTTKLTGIQRCHCFSLFIALQLMNLYYKHHQGCSLGENYASLVTYCLVNDRRGRCHPKDNWCGCTIQRGSIPRKLEAAQFLEHSFVKRDQATSYQENWEVVESMNFDPKLALCYVDFFENFTCIAQDEFQSFYWVQPQSLFRINILEEEAVLHVSTLCPLPWSFLPSSVCGEQYFESITICRVGIKSGTTFTFLHLVGQGTLALLRRKVLFLGAEFTLKADVCGAVNLMG</sequence>
<evidence type="ECO:0000313" key="1">
    <source>
        <dbReference type="EMBL" id="KAJ8887089.1"/>
    </source>
</evidence>
<dbReference type="EMBL" id="JARBHB010000004">
    <property type="protein sequence ID" value="KAJ8887089.1"/>
    <property type="molecule type" value="Genomic_DNA"/>
</dbReference>
<protein>
    <submittedName>
        <fullName evidence="1">Uncharacterized protein</fullName>
    </submittedName>
</protein>
<reference evidence="1 2" key="1">
    <citation type="submission" date="2023-02" db="EMBL/GenBank/DDBJ databases">
        <title>LHISI_Scaffold_Assembly.</title>
        <authorList>
            <person name="Stuart O.P."/>
            <person name="Cleave R."/>
            <person name="Magrath M.J.L."/>
            <person name="Mikheyev A.S."/>
        </authorList>
    </citation>
    <scope>NUCLEOTIDE SEQUENCE [LARGE SCALE GENOMIC DNA]</scope>
    <source>
        <strain evidence="1">Daus_M_001</strain>
        <tissue evidence="1">Leg muscle</tissue>
    </source>
</reference>